<dbReference type="EMBL" id="JANAWD010001329">
    <property type="protein sequence ID" value="KAJ3473593.1"/>
    <property type="molecule type" value="Genomic_DNA"/>
</dbReference>
<evidence type="ECO:0000313" key="5">
    <source>
        <dbReference type="EMBL" id="KAJ3473593.1"/>
    </source>
</evidence>
<dbReference type="GO" id="GO:0004799">
    <property type="term" value="F:thymidylate synthase activity"/>
    <property type="evidence" value="ECO:0007669"/>
    <property type="project" value="UniProtKB-EC"/>
</dbReference>
<dbReference type="InterPro" id="IPR036926">
    <property type="entry name" value="Thymidate_synth/dCMP_Mease_sf"/>
</dbReference>
<dbReference type="Proteomes" id="UP001212997">
    <property type="component" value="Unassembled WGS sequence"/>
</dbReference>
<organism evidence="5 6">
    <name type="scientific">Meripilus lineatus</name>
    <dbReference type="NCBI Taxonomy" id="2056292"/>
    <lineage>
        <taxon>Eukaryota</taxon>
        <taxon>Fungi</taxon>
        <taxon>Dikarya</taxon>
        <taxon>Basidiomycota</taxon>
        <taxon>Agaricomycotina</taxon>
        <taxon>Agaricomycetes</taxon>
        <taxon>Polyporales</taxon>
        <taxon>Meripilaceae</taxon>
        <taxon>Meripilus</taxon>
    </lineage>
</organism>
<evidence type="ECO:0000256" key="3">
    <source>
        <dbReference type="ARBA" id="ARBA00022679"/>
    </source>
</evidence>
<dbReference type="InterPro" id="IPR000398">
    <property type="entry name" value="Thymidylate_synthase"/>
</dbReference>
<dbReference type="GO" id="GO:0032259">
    <property type="term" value="P:methylation"/>
    <property type="evidence" value="ECO:0007669"/>
    <property type="project" value="UniProtKB-KW"/>
</dbReference>
<feature type="domain" description="Thymidylate synthase/dCMP hydroxymethylase" evidence="4">
    <location>
        <begin position="148"/>
        <end position="415"/>
    </location>
</feature>
<dbReference type="NCBIfam" id="NF002497">
    <property type="entry name" value="PRK01827.1-3"/>
    <property type="match status" value="1"/>
</dbReference>
<dbReference type="SUPFAM" id="SSF55831">
    <property type="entry name" value="Thymidylate synthase/dCMP hydroxymethylase"/>
    <property type="match status" value="1"/>
</dbReference>
<keyword evidence="6" id="KW-1185">Reference proteome</keyword>
<accession>A0AAD5YBY5</accession>
<dbReference type="GO" id="GO:0005829">
    <property type="term" value="C:cytosol"/>
    <property type="evidence" value="ECO:0007669"/>
    <property type="project" value="TreeGrafter"/>
</dbReference>
<dbReference type="AlphaFoldDB" id="A0AAD5YBY5"/>
<reference evidence="5" key="1">
    <citation type="submission" date="2022-07" db="EMBL/GenBank/DDBJ databases">
        <title>Genome Sequence of Physisporinus lineatus.</title>
        <authorList>
            <person name="Buettner E."/>
        </authorList>
    </citation>
    <scope>NUCLEOTIDE SEQUENCE</scope>
    <source>
        <strain evidence="5">VT162</strain>
    </source>
</reference>
<evidence type="ECO:0000259" key="4">
    <source>
        <dbReference type="Pfam" id="PF00303"/>
    </source>
</evidence>
<evidence type="ECO:0000313" key="6">
    <source>
        <dbReference type="Proteomes" id="UP001212997"/>
    </source>
</evidence>
<protein>
    <recommendedName>
        <fullName evidence="1">thymidylate synthase</fullName>
        <ecNumber evidence="1">2.1.1.45</ecNumber>
    </recommendedName>
</protein>
<dbReference type="GO" id="GO:0006231">
    <property type="term" value="P:dTMP biosynthetic process"/>
    <property type="evidence" value="ECO:0007669"/>
    <property type="project" value="InterPro"/>
</dbReference>
<gene>
    <name evidence="5" type="ORF">NLI96_g12923</name>
</gene>
<dbReference type="Pfam" id="PF00303">
    <property type="entry name" value="Thymidylat_synt"/>
    <property type="match status" value="1"/>
</dbReference>
<dbReference type="NCBIfam" id="TIGR03284">
    <property type="entry name" value="thym_sym"/>
    <property type="match status" value="2"/>
</dbReference>
<keyword evidence="3" id="KW-0808">Transferase</keyword>
<dbReference type="HAMAP" id="MF_00008">
    <property type="entry name" value="Thymidy_synth_bact"/>
    <property type="match status" value="1"/>
</dbReference>
<dbReference type="InterPro" id="IPR023451">
    <property type="entry name" value="Thymidate_synth/dCMP_Mease_dom"/>
</dbReference>
<evidence type="ECO:0000256" key="2">
    <source>
        <dbReference type="ARBA" id="ARBA00022603"/>
    </source>
</evidence>
<dbReference type="CDD" id="cd00351">
    <property type="entry name" value="TS_Pyrimidine_HMase"/>
    <property type="match status" value="1"/>
</dbReference>
<dbReference type="InterPro" id="IPR045097">
    <property type="entry name" value="Thymidate_synth/dCMP_Mease"/>
</dbReference>
<proteinExistence type="inferred from homology"/>
<comment type="caution">
    <text evidence="5">The sequence shown here is derived from an EMBL/GenBank/DDBJ whole genome shotgun (WGS) entry which is preliminary data.</text>
</comment>
<dbReference type="PANTHER" id="PTHR11548:SF1">
    <property type="entry name" value="THYMIDYLATE SYNTHASE 1"/>
    <property type="match status" value="1"/>
</dbReference>
<dbReference type="PRINTS" id="PR00108">
    <property type="entry name" value="THYMDSNTHASE"/>
</dbReference>
<dbReference type="PANTHER" id="PTHR11548">
    <property type="entry name" value="THYMIDYLATE SYNTHASE 1"/>
    <property type="match status" value="1"/>
</dbReference>
<sequence>MTDGRPAQLSVYLEATSEKNDRLIASALADLANSKKRGKRKATVAVLCQMTGLSRNTIRGRGWALARLKAIKKKLKEGLEDESAEESGAADNEPTLDSLRDRILRVLEQNALLFDEVLSLQEIIADKDREIQELKSGKILSLIPPTGHILESGVVKGDRTGTGTKSVFGRMIRHNLAKGFPLLTTKKLHFKSIANELIWFLSGNTNVSWLNENGVTIWNEWATEDNELGPVYGKQWTAWPTKDGRTINQVDYVVDTLRKNPNSRRILFHGWNPEFLPDETISPQENAKQGRMALPPCHLLYQFYVAEGKLSSLLYIRSSDSFLGLPYNIASLALLTHMLAEQCDLVPHEIVVSLGDLHAYSNHMQQIHTQLQRDVRELPKLVIKRKPDSIYDYKFEDFEIVGYNPHPNIPAPIAV</sequence>
<dbReference type="EC" id="2.1.1.45" evidence="1"/>
<evidence type="ECO:0000256" key="1">
    <source>
        <dbReference type="ARBA" id="ARBA00011947"/>
    </source>
</evidence>
<name>A0AAD5YBY5_9APHY</name>
<dbReference type="Gene3D" id="3.30.572.10">
    <property type="entry name" value="Thymidylate synthase/dCMP hydroxymethylase domain"/>
    <property type="match status" value="1"/>
</dbReference>
<keyword evidence="2" id="KW-0489">Methyltransferase</keyword>